<gene>
    <name evidence="11" type="ORF">BCR34DRAFT_486970</name>
</gene>
<dbReference type="Proteomes" id="UP000193144">
    <property type="component" value="Unassembled WGS sequence"/>
</dbReference>
<keyword evidence="4 9" id="KW-0498">Mitosis</keyword>
<dbReference type="GO" id="GO:0005634">
    <property type="term" value="C:nucleus"/>
    <property type="evidence" value="ECO:0007669"/>
    <property type="project" value="UniProtKB-SubCell"/>
</dbReference>
<comment type="caution">
    <text evidence="11">The sequence shown here is derived from an EMBL/GenBank/DDBJ whole genome shotgun (WGS) entry which is preliminary data.</text>
</comment>
<comment type="subcellular location">
    <subcellularLocation>
        <location evidence="9">Nucleus</location>
    </subcellularLocation>
    <subcellularLocation>
        <location evidence="9">Chromosome</location>
        <location evidence="9">Centromere</location>
        <location evidence="9">Kinetochore</location>
    </subcellularLocation>
</comment>
<evidence type="ECO:0000256" key="7">
    <source>
        <dbReference type="ARBA" id="ARBA00023306"/>
    </source>
</evidence>
<evidence type="ECO:0000256" key="4">
    <source>
        <dbReference type="ARBA" id="ARBA00022776"/>
    </source>
</evidence>
<feature type="domain" description="Chromosome segregation protein Spc25 C-terminal" evidence="10">
    <location>
        <begin position="183"/>
        <end position="253"/>
    </location>
</feature>
<reference evidence="11 12" key="1">
    <citation type="submission" date="2016-07" db="EMBL/GenBank/DDBJ databases">
        <title>Pervasive Adenine N6-methylation of Active Genes in Fungi.</title>
        <authorList>
            <consortium name="DOE Joint Genome Institute"/>
            <person name="Mondo S.J."/>
            <person name="Dannebaum R.O."/>
            <person name="Kuo R.C."/>
            <person name="Labutti K."/>
            <person name="Haridas S."/>
            <person name="Kuo A."/>
            <person name="Salamov A."/>
            <person name="Ahrendt S.R."/>
            <person name="Lipzen A."/>
            <person name="Sullivan W."/>
            <person name="Andreopoulos W.B."/>
            <person name="Clum A."/>
            <person name="Lindquist E."/>
            <person name="Daum C."/>
            <person name="Ramamoorthy G.K."/>
            <person name="Gryganskyi A."/>
            <person name="Culley D."/>
            <person name="Magnuson J.K."/>
            <person name="James T.Y."/>
            <person name="O'Malley M.A."/>
            <person name="Stajich J.E."/>
            <person name="Spatafora J.W."/>
            <person name="Visel A."/>
            <person name="Grigoriev I.V."/>
        </authorList>
    </citation>
    <scope>NUCLEOTIDE SEQUENCE [LARGE SCALE GENOMIC DNA]</scope>
    <source>
        <strain evidence="11 12">CBS 115471</strain>
    </source>
</reference>
<dbReference type="InterPro" id="IPR045143">
    <property type="entry name" value="Spc25"/>
</dbReference>
<dbReference type="GO" id="GO:0031262">
    <property type="term" value="C:Ndc80 complex"/>
    <property type="evidence" value="ECO:0007669"/>
    <property type="project" value="InterPro"/>
</dbReference>
<keyword evidence="8 9" id="KW-0137">Centromere</keyword>
<keyword evidence="3 9" id="KW-0132">Cell division</keyword>
<dbReference type="Gene3D" id="3.30.457.50">
    <property type="entry name" value="Chromosome segregation protein Spc25"/>
    <property type="match status" value="1"/>
</dbReference>
<evidence type="ECO:0000313" key="12">
    <source>
        <dbReference type="Proteomes" id="UP000193144"/>
    </source>
</evidence>
<evidence type="ECO:0000313" key="11">
    <source>
        <dbReference type="EMBL" id="ORY09602.1"/>
    </source>
</evidence>
<keyword evidence="9" id="KW-0539">Nucleus</keyword>
<dbReference type="Pfam" id="PF08234">
    <property type="entry name" value="Spindle_Spc25"/>
    <property type="match status" value="1"/>
</dbReference>
<protein>
    <recommendedName>
        <fullName evidence="9">Kinetochore protein SPC25</fullName>
    </recommendedName>
</protein>
<name>A0A1Y1ZH66_9PLEO</name>
<evidence type="ECO:0000256" key="5">
    <source>
        <dbReference type="ARBA" id="ARBA00022838"/>
    </source>
</evidence>
<dbReference type="EMBL" id="MCFA01000084">
    <property type="protein sequence ID" value="ORY09602.1"/>
    <property type="molecule type" value="Genomic_DNA"/>
</dbReference>
<evidence type="ECO:0000256" key="3">
    <source>
        <dbReference type="ARBA" id="ARBA00022618"/>
    </source>
</evidence>
<evidence type="ECO:0000256" key="2">
    <source>
        <dbReference type="ARBA" id="ARBA00022454"/>
    </source>
</evidence>
<evidence type="ECO:0000259" key="10">
    <source>
        <dbReference type="Pfam" id="PF08234"/>
    </source>
</evidence>
<dbReference type="STRING" id="1231657.A0A1Y1ZH66"/>
<comment type="function">
    <text evidence="9">Acts as a component of the essential kinetochore-associated NDC80 complex, which is required for chromosome segregation and spindle checkpoint activity.</text>
</comment>
<evidence type="ECO:0000256" key="8">
    <source>
        <dbReference type="ARBA" id="ARBA00023328"/>
    </source>
</evidence>
<evidence type="ECO:0000256" key="1">
    <source>
        <dbReference type="ARBA" id="ARBA00006379"/>
    </source>
</evidence>
<dbReference type="CDD" id="cd23784">
    <property type="entry name" value="RWD_Spc25"/>
    <property type="match status" value="1"/>
</dbReference>
<evidence type="ECO:0000256" key="6">
    <source>
        <dbReference type="ARBA" id="ARBA00023054"/>
    </source>
</evidence>
<dbReference type="InterPro" id="IPR013255">
    <property type="entry name" value="Spc25_C"/>
</dbReference>
<evidence type="ECO:0000256" key="9">
    <source>
        <dbReference type="RuleBase" id="RU367150"/>
    </source>
</evidence>
<dbReference type="AlphaFoldDB" id="A0A1Y1ZH66"/>
<keyword evidence="7 9" id="KW-0131">Cell cycle</keyword>
<dbReference type="PANTHER" id="PTHR14281:SF0">
    <property type="entry name" value="KINETOCHORE PROTEIN SPC25"/>
    <property type="match status" value="1"/>
</dbReference>
<sequence length="257" mass="30453">MTTFEPSLSTTNAMMRGASHDAPSMADQLPSINFGFDDLRSRMNQFTARFDDFIEKGRKRVLEERNQFRMNVGEIQEDQRMKKRDIEILTLKQTQHSQTLAKESAETSEMHAAISTLTVQRDERLAHRDALKSQMSEVQKAISARREAQLKHRRYLDGQSRYNEPELEFWESYLGLRIEGLGKEDRLKFAYTNVCEREWEREAWFELDTSEREYKVLEYRPKVEREEVDRVLERLNETRDLAAFLKGMRELFVEALK</sequence>
<keyword evidence="12" id="KW-1185">Reference proteome</keyword>
<accession>A0A1Y1ZH66</accession>
<dbReference type="PANTHER" id="PTHR14281">
    <property type="entry name" value="KINETOCHORE PROTEIN SPC25-RELATED"/>
    <property type="match status" value="1"/>
</dbReference>
<dbReference type="FunFam" id="3.30.457.50:FF:000001">
    <property type="entry name" value="Probable kinetochore protein spc25"/>
    <property type="match status" value="1"/>
</dbReference>
<organism evidence="11 12">
    <name type="scientific">Clohesyomyces aquaticus</name>
    <dbReference type="NCBI Taxonomy" id="1231657"/>
    <lineage>
        <taxon>Eukaryota</taxon>
        <taxon>Fungi</taxon>
        <taxon>Dikarya</taxon>
        <taxon>Ascomycota</taxon>
        <taxon>Pezizomycotina</taxon>
        <taxon>Dothideomycetes</taxon>
        <taxon>Pleosporomycetidae</taxon>
        <taxon>Pleosporales</taxon>
        <taxon>Lindgomycetaceae</taxon>
        <taxon>Clohesyomyces</taxon>
    </lineage>
</organism>
<dbReference type="GO" id="GO:0051301">
    <property type="term" value="P:cell division"/>
    <property type="evidence" value="ECO:0007669"/>
    <property type="project" value="UniProtKB-UniRule"/>
</dbReference>
<comment type="subunit">
    <text evidence="9">Component of the NDC80 complex.</text>
</comment>
<comment type="similarity">
    <text evidence="1 9">Belongs to the SPC25 family.</text>
</comment>
<keyword evidence="2 9" id="KW-0158">Chromosome</keyword>
<keyword evidence="5 9" id="KW-0995">Kinetochore</keyword>
<proteinExistence type="inferred from homology"/>
<keyword evidence="6" id="KW-0175">Coiled coil</keyword>
<dbReference type="GO" id="GO:0007059">
    <property type="term" value="P:chromosome segregation"/>
    <property type="evidence" value="ECO:0007669"/>
    <property type="project" value="InterPro"/>
</dbReference>
<dbReference type="OrthoDB" id="4056921at2759"/>